<keyword evidence="3 12" id="KW-0812">Transmembrane</keyword>
<dbReference type="SUPFAM" id="SSF52058">
    <property type="entry name" value="L domain-like"/>
    <property type="match status" value="1"/>
</dbReference>
<evidence type="ECO:0000256" key="3">
    <source>
        <dbReference type="ARBA" id="ARBA00022692"/>
    </source>
</evidence>
<dbReference type="InterPro" id="IPR032675">
    <property type="entry name" value="LRR_dom_sf"/>
</dbReference>
<dbReference type="Gene3D" id="2.60.220.50">
    <property type="match status" value="1"/>
</dbReference>
<keyword evidence="15" id="KW-0808">Transferase</keyword>
<dbReference type="EMBL" id="MDYQ01000036">
    <property type="protein sequence ID" value="PRP86008.1"/>
    <property type="molecule type" value="Genomic_DNA"/>
</dbReference>
<dbReference type="InParanoid" id="A0A2P6NQ30"/>
<gene>
    <name evidence="15" type="ORF">PROFUN_05779</name>
</gene>
<dbReference type="AlphaFoldDB" id="A0A2P6NQ30"/>
<dbReference type="PROSITE" id="PS51450">
    <property type="entry name" value="LRR"/>
    <property type="match status" value="2"/>
</dbReference>
<dbReference type="PROSITE" id="PS50011">
    <property type="entry name" value="PROTEIN_KINASE_DOM"/>
    <property type="match status" value="1"/>
</dbReference>
<organism evidence="15 16">
    <name type="scientific">Planoprotostelium fungivorum</name>
    <dbReference type="NCBI Taxonomy" id="1890364"/>
    <lineage>
        <taxon>Eukaryota</taxon>
        <taxon>Amoebozoa</taxon>
        <taxon>Evosea</taxon>
        <taxon>Variosea</taxon>
        <taxon>Cavosteliida</taxon>
        <taxon>Cavosteliaceae</taxon>
        <taxon>Planoprotostelium</taxon>
    </lineage>
</organism>
<feature type="compositionally biased region" description="Basic and acidic residues" evidence="11">
    <location>
        <begin position="1000"/>
        <end position="1021"/>
    </location>
</feature>
<keyword evidence="5" id="KW-0677">Repeat</keyword>
<dbReference type="GO" id="GO:0004672">
    <property type="term" value="F:protein kinase activity"/>
    <property type="evidence" value="ECO:0007669"/>
    <property type="project" value="InterPro"/>
</dbReference>
<evidence type="ECO:0000313" key="15">
    <source>
        <dbReference type="EMBL" id="PRP86008.1"/>
    </source>
</evidence>
<dbReference type="Proteomes" id="UP000241769">
    <property type="component" value="Unassembled WGS sequence"/>
</dbReference>
<evidence type="ECO:0000259" key="13">
    <source>
        <dbReference type="PROSITE" id="PS50011"/>
    </source>
</evidence>
<evidence type="ECO:0000256" key="7">
    <source>
        <dbReference type="ARBA" id="ARBA00023136"/>
    </source>
</evidence>
<feature type="domain" description="GAIN-B" evidence="14">
    <location>
        <begin position="530"/>
        <end position="690"/>
    </location>
</feature>
<comment type="caution">
    <text evidence="15">The sequence shown here is derived from an EMBL/GenBank/DDBJ whole genome shotgun (WGS) entry which is preliminary data.</text>
</comment>
<evidence type="ECO:0000256" key="5">
    <source>
        <dbReference type="ARBA" id="ARBA00022737"/>
    </source>
</evidence>
<evidence type="ECO:0000256" key="2">
    <source>
        <dbReference type="ARBA" id="ARBA00022614"/>
    </source>
</evidence>
<dbReference type="OrthoDB" id="26095at2759"/>
<dbReference type="Gene3D" id="1.10.510.10">
    <property type="entry name" value="Transferase(Phosphotransferase) domain 1"/>
    <property type="match status" value="1"/>
</dbReference>
<keyword evidence="4" id="KW-0732">Signal</keyword>
<keyword evidence="10" id="KW-0325">Glycoprotein</keyword>
<keyword evidence="15" id="KW-0418">Kinase</keyword>
<evidence type="ECO:0000313" key="16">
    <source>
        <dbReference type="Proteomes" id="UP000241769"/>
    </source>
</evidence>
<keyword evidence="6 12" id="KW-1133">Transmembrane helix</keyword>
<sequence length="1021" mass="112300">MPSESVIRSLREATEMWAVFITSILCSITSVLAQSEGTILNNLRIAGGGSSQTALISQVNHYFFSFPFHLIDGSRALLSIRFNLIYEGLLTNLTSLTITNSVRGPLPVSLGLLTGLKQLTITGNQVDSSVPNLSGLHNLTYINLYSNDFTGDIPSYWCDVAQPNTIVMNQNHFTGNISFVQNCINLNTLNVGSNALSGEMPACLFNSSLTSVDVGYSQMTFPSIPPIFSGPSQLTSLALRDTGLTSLPFWLLQSLTNLRTFYLDGNRLSSLPSNFGSSLPNCVYIDLGINSIPVSYLPMLFGMKSIQIIYMSANNMNGTIEIDQPSNLQVLDLSGNRLSGDLSFLKKMVSLTDLNMNGAFQVPNQEERVLPSFIGSLNQLKSFTLRGNNFTGSIPAALSNLTKLQKLDLSSNSFYGFVPSFLNATVFPSLTSIDLSRNSFTLIDENALSGFPSTCSILDNPLSCFASQPIDSSCELPPHAACPLRLLYNEGTLISSNDAQSILENFNTSDSQITEVVAAVIGSLVRTTKRFTYTSNSTSISLQTYNKNESSSARIENAINGSNYAVSLPWSSVSTKDQVSVALSSILLNPSLSIYRESIVVGVQVYDGNGREVEIGGVTERINITMGFIDAIPSDQRLKETDAVCQWWNEVQKEWSRDGCDLYVDEARLGVCQCSHLTNFSIGVIPADTAAVIPQMGGGMSTQLMIIIICSAAGGSIVILSIIILIVVVRKKRTIKHETTMELIGGEDMRGRVKMERKEREEEGIETWKAVCDGVTAVCVMKAMDARGKAQMTREAAMLQRQHHPMIVMYLGQDSAEGYIVTEWMNVGRLREYVRREALDLFTVLKIGEDVAKGMTYIHEQGLVHTHLTASSVFLSVIDREVTAKIANMAHAVTEGDRAEQRQIGPHTAPEVEREGVYKKASDVYSYGLLLWSMVEQQDVSEKTGHRLATRESSTIMTKSWDTGMKALVLDCTQAEDRPKFFDVAKKLRVRRQTHSANITKDDYTKHKRKDEESEHYGSDL</sequence>
<feature type="domain" description="Protein kinase" evidence="13">
    <location>
        <begin position="739"/>
        <end position="1021"/>
    </location>
</feature>
<dbReference type="PANTHER" id="PTHR27000">
    <property type="entry name" value="LEUCINE-RICH REPEAT RECEPTOR-LIKE PROTEIN KINASE FAMILY PROTEIN-RELATED"/>
    <property type="match status" value="1"/>
</dbReference>
<dbReference type="InterPro" id="IPR000719">
    <property type="entry name" value="Prot_kinase_dom"/>
</dbReference>
<dbReference type="InterPro" id="IPR057244">
    <property type="entry name" value="GAIN_B"/>
</dbReference>
<accession>A0A2P6NQ30</accession>
<name>A0A2P6NQ30_9EUKA</name>
<evidence type="ECO:0000256" key="9">
    <source>
        <dbReference type="ARBA" id="ARBA00023170"/>
    </source>
</evidence>
<evidence type="ECO:0000256" key="4">
    <source>
        <dbReference type="ARBA" id="ARBA00022729"/>
    </source>
</evidence>
<reference evidence="15 16" key="1">
    <citation type="journal article" date="2018" name="Genome Biol. Evol.">
        <title>Multiple Roots of Fruiting Body Formation in Amoebozoa.</title>
        <authorList>
            <person name="Hillmann F."/>
            <person name="Forbes G."/>
            <person name="Novohradska S."/>
            <person name="Ferling I."/>
            <person name="Riege K."/>
            <person name="Groth M."/>
            <person name="Westermann M."/>
            <person name="Marz M."/>
            <person name="Spaller T."/>
            <person name="Winckler T."/>
            <person name="Schaap P."/>
            <person name="Glockner G."/>
        </authorList>
    </citation>
    <scope>NUCLEOTIDE SEQUENCE [LARGE SCALE GENOMIC DNA]</scope>
    <source>
        <strain evidence="15 16">Jena</strain>
    </source>
</reference>
<proteinExistence type="predicted"/>
<evidence type="ECO:0000256" key="11">
    <source>
        <dbReference type="SAM" id="MobiDB-lite"/>
    </source>
</evidence>
<feature type="transmembrane region" description="Helical" evidence="12">
    <location>
        <begin position="704"/>
        <end position="729"/>
    </location>
</feature>
<comment type="subcellular location">
    <subcellularLocation>
        <location evidence="1">Membrane</location>
        <topology evidence="1">Single-pass membrane protein</topology>
    </subcellularLocation>
</comment>
<evidence type="ECO:0000256" key="6">
    <source>
        <dbReference type="ARBA" id="ARBA00022989"/>
    </source>
</evidence>
<keyword evidence="7 12" id="KW-0472">Membrane</keyword>
<dbReference type="SUPFAM" id="SSF52047">
    <property type="entry name" value="RNI-like"/>
    <property type="match status" value="1"/>
</dbReference>
<evidence type="ECO:0000256" key="8">
    <source>
        <dbReference type="ARBA" id="ARBA00023157"/>
    </source>
</evidence>
<dbReference type="SMART" id="SM00369">
    <property type="entry name" value="LRR_TYP"/>
    <property type="match status" value="5"/>
</dbReference>
<dbReference type="Pfam" id="PF00560">
    <property type="entry name" value="LRR_1"/>
    <property type="match status" value="4"/>
</dbReference>
<dbReference type="PROSITE" id="PS50221">
    <property type="entry name" value="GAIN_B"/>
    <property type="match status" value="1"/>
</dbReference>
<dbReference type="GO" id="GO:0005524">
    <property type="term" value="F:ATP binding"/>
    <property type="evidence" value="ECO:0007669"/>
    <property type="project" value="InterPro"/>
</dbReference>
<dbReference type="InterPro" id="IPR011009">
    <property type="entry name" value="Kinase-like_dom_sf"/>
</dbReference>
<dbReference type="Gene3D" id="3.80.10.10">
    <property type="entry name" value="Ribonuclease Inhibitor"/>
    <property type="match status" value="3"/>
</dbReference>
<dbReference type="InterPro" id="IPR046338">
    <property type="entry name" value="GAIN_dom_sf"/>
</dbReference>
<dbReference type="PANTHER" id="PTHR27000:SF679">
    <property type="entry name" value="OS01G0170300 PROTEIN"/>
    <property type="match status" value="1"/>
</dbReference>
<protein>
    <submittedName>
        <fullName evidence="15">Putative leucine-rich receptor-like protein kinase</fullName>
    </submittedName>
</protein>
<keyword evidence="2" id="KW-0433">Leucine-rich repeat</keyword>
<keyword evidence="16" id="KW-1185">Reference proteome</keyword>
<evidence type="ECO:0000256" key="1">
    <source>
        <dbReference type="ARBA" id="ARBA00004167"/>
    </source>
</evidence>
<dbReference type="SUPFAM" id="SSF56112">
    <property type="entry name" value="Protein kinase-like (PK-like)"/>
    <property type="match status" value="1"/>
</dbReference>
<evidence type="ECO:0000256" key="12">
    <source>
        <dbReference type="SAM" id="Phobius"/>
    </source>
</evidence>
<dbReference type="Pfam" id="PF07714">
    <property type="entry name" value="PK_Tyr_Ser-Thr"/>
    <property type="match status" value="1"/>
</dbReference>
<keyword evidence="9 15" id="KW-0675">Receptor</keyword>
<dbReference type="InterPro" id="IPR001611">
    <property type="entry name" value="Leu-rich_rpt"/>
</dbReference>
<dbReference type="InterPro" id="IPR000203">
    <property type="entry name" value="GPS"/>
</dbReference>
<dbReference type="GO" id="GO:0016020">
    <property type="term" value="C:membrane"/>
    <property type="evidence" value="ECO:0007669"/>
    <property type="project" value="UniProtKB-SubCell"/>
</dbReference>
<evidence type="ECO:0000256" key="10">
    <source>
        <dbReference type="ARBA" id="ARBA00023180"/>
    </source>
</evidence>
<dbReference type="Pfam" id="PF13855">
    <property type="entry name" value="LRR_8"/>
    <property type="match status" value="1"/>
</dbReference>
<dbReference type="Pfam" id="PF01825">
    <property type="entry name" value="GPS"/>
    <property type="match status" value="1"/>
</dbReference>
<feature type="region of interest" description="Disordered" evidence="11">
    <location>
        <begin position="995"/>
        <end position="1021"/>
    </location>
</feature>
<dbReference type="SMART" id="SM00303">
    <property type="entry name" value="GPS"/>
    <property type="match status" value="1"/>
</dbReference>
<dbReference type="InterPro" id="IPR003591">
    <property type="entry name" value="Leu-rich_rpt_typical-subtyp"/>
</dbReference>
<keyword evidence="8" id="KW-1015">Disulfide bond</keyword>
<dbReference type="InterPro" id="IPR001245">
    <property type="entry name" value="Ser-Thr/Tyr_kinase_cat_dom"/>
</dbReference>
<evidence type="ECO:0000259" key="14">
    <source>
        <dbReference type="PROSITE" id="PS50221"/>
    </source>
</evidence>